<dbReference type="Pfam" id="PF03937">
    <property type="entry name" value="Sdh5"/>
    <property type="match status" value="1"/>
</dbReference>
<accession>A0A5J6MIV0</accession>
<dbReference type="SUPFAM" id="SSF109910">
    <property type="entry name" value="YgfY-like"/>
    <property type="match status" value="1"/>
</dbReference>
<evidence type="ECO:0000256" key="1">
    <source>
        <dbReference type="ARBA" id="ARBA00008571"/>
    </source>
</evidence>
<evidence type="ECO:0000313" key="4">
    <source>
        <dbReference type="EMBL" id="QEX17323.1"/>
    </source>
</evidence>
<reference evidence="4 5" key="1">
    <citation type="submission" date="2019-08" db="EMBL/GenBank/DDBJ databases">
        <title>Hyperibacter terrae gen. nov., sp. nov. and Hyperibacter viscosus sp. nov., two new members in the family Rhodospirillaceae isolated from the rhizosphere of Hypericum perforatum.</title>
        <authorList>
            <person name="Noviana Z."/>
        </authorList>
    </citation>
    <scope>NUCLEOTIDE SEQUENCE [LARGE SCALE GENOMIC DNA]</scope>
    <source>
        <strain evidence="4 5">R5913</strain>
    </source>
</reference>
<dbReference type="EMBL" id="CP042906">
    <property type="protein sequence ID" value="QEX17323.1"/>
    <property type="molecule type" value="Genomic_DNA"/>
</dbReference>
<evidence type="ECO:0000256" key="3">
    <source>
        <dbReference type="ARBA" id="ARBA00023186"/>
    </source>
</evidence>
<evidence type="ECO:0000313" key="5">
    <source>
        <dbReference type="Proteomes" id="UP000326202"/>
    </source>
</evidence>
<dbReference type="RefSeq" id="WP_151177593.1">
    <property type="nucleotide sequence ID" value="NZ_CP042906.1"/>
</dbReference>
<dbReference type="InterPro" id="IPR036714">
    <property type="entry name" value="SDH_sf"/>
</dbReference>
<organism evidence="4 5">
    <name type="scientific">Hypericibacter terrae</name>
    <dbReference type="NCBI Taxonomy" id="2602015"/>
    <lineage>
        <taxon>Bacteria</taxon>
        <taxon>Pseudomonadati</taxon>
        <taxon>Pseudomonadota</taxon>
        <taxon>Alphaproteobacteria</taxon>
        <taxon>Rhodospirillales</taxon>
        <taxon>Dongiaceae</taxon>
        <taxon>Hypericibacter</taxon>
    </lineage>
</organism>
<evidence type="ECO:0000256" key="2">
    <source>
        <dbReference type="ARBA" id="ARBA00019418"/>
    </source>
</evidence>
<dbReference type="PANTHER" id="PTHR12469">
    <property type="entry name" value="PROTEIN EMI5 HOMOLOG, MITOCHONDRIAL"/>
    <property type="match status" value="1"/>
</dbReference>
<proteinExistence type="inferred from homology"/>
<comment type="similarity">
    <text evidence="1">Belongs to the SdhE FAD assembly factor family.</text>
</comment>
<dbReference type="InterPro" id="IPR005631">
    <property type="entry name" value="SDH"/>
</dbReference>
<dbReference type="Proteomes" id="UP000326202">
    <property type="component" value="Chromosome"/>
</dbReference>
<keyword evidence="5" id="KW-1185">Reference proteome</keyword>
<keyword evidence="3" id="KW-0143">Chaperone</keyword>
<dbReference type="AlphaFoldDB" id="A0A5J6MIV0"/>
<sequence length="102" mass="11637">MSDQDRAQRLSRLRYRSWRRGTREMDLMLGPFADRHLAAMNETELAAYERLLDESDPNLMIWLTGQAEPPPDMDTDLRAVLRRAADGIEQGSAAAAGQRKTY</sequence>
<gene>
    <name evidence="4" type="ORF">FRZ44_26210</name>
</gene>
<dbReference type="GO" id="GO:0006099">
    <property type="term" value="P:tricarboxylic acid cycle"/>
    <property type="evidence" value="ECO:0007669"/>
    <property type="project" value="TreeGrafter"/>
</dbReference>
<dbReference type="PANTHER" id="PTHR12469:SF2">
    <property type="entry name" value="SUCCINATE DEHYDROGENASE ASSEMBLY FACTOR 2, MITOCHONDRIAL"/>
    <property type="match status" value="1"/>
</dbReference>
<dbReference type="Gene3D" id="1.10.150.250">
    <property type="entry name" value="Flavinator of succinate dehydrogenase"/>
    <property type="match status" value="1"/>
</dbReference>
<protein>
    <recommendedName>
        <fullName evidence="2">FAD assembly factor SdhE</fullName>
    </recommendedName>
</protein>
<name>A0A5J6MIV0_9PROT</name>
<dbReference type="KEGG" id="htq:FRZ44_26210"/>
<dbReference type="OrthoDB" id="9807264at2"/>